<dbReference type="RefSeq" id="WP_136356797.1">
    <property type="nucleotide sequence ID" value="NZ_CP046266.1"/>
</dbReference>
<comment type="caution">
    <text evidence="1">The sequence shown here is derived from an EMBL/GenBank/DDBJ whole genome shotgun (WGS) entry which is preliminary data.</text>
</comment>
<dbReference type="EMBL" id="SSNT01000015">
    <property type="protein sequence ID" value="THF77458.1"/>
    <property type="molecule type" value="Genomic_DNA"/>
</dbReference>
<dbReference type="InterPro" id="IPR029068">
    <property type="entry name" value="Glyas_Bleomycin-R_OHBP_Dase"/>
</dbReference>
<dbReference type="AlphaFoldDB" id="A0A4S4BR51"/>
<dbReference type="PANTHER" id="PTHR36437:SF2">
    <property type="entry name" value="GLYOXALASE_BLEOMYCIN RESISTANCE PROTEIN_DIOXYGENASE"/>
    <property type="match status" value="1"/>
</dbReference>
<accession>A0A4S4BR51</accession>
<dbReference type="CDD" id="cd07263">
    <property type="entry name" value="VOC_like"/>
    <property type="match status" value="1"/>
</dbReference>
<evidence type="ECO:0000313" key="2">
    <source>
        <dbReference type="Proteomes" id="UP000310334"/>
    </source>
</evidence>
<gene>
    <name evidence="1" type="ORF">E6W99_19165</name>
</gene>
<reference evidence="1 2" key="1">
    <citation type="submission" date="2019-04" db="EMBL/GenBank/DDBJ databases">
        <title>Bacillus sediminilitoris sp. nov., isolated from a tidal flat sediment on the East China Sea.</title>
        <authorList>
            <person name="Wei Y."/>
            <person name="Mao H."/>
            <person name="Fang J."/>
        </authorList>
    </citation>
    <scope>NUCLEOTIDE SEQUENCE [LARGE SCALE GENOMIC DNA]</scope>
    <source>
        <strain evidence="1 2">DSL-17</strain>
    </source>
</reference>
<evidence type="ECO:0000313" key="1">
    <source>
        <dbReference type="EMBL" id="THF77458.1"/>
    </source>
</evidence>
<dbReference type="Pfam" id="PF00903">
    <property type="entry name" value="Glyoxalase"/>
    <property type="match status" value="1"/>
</dbReference>
<keyword evidence="2" id="KW-1185">Reference proteome</keyword>
<sequence>MINEIATVAVYVEDQQKAKTFWSEKVGFEVVAEHQMGPNATWLEVAPKGSQTRLVIYPKAMMKGHENMKASIVFQCDDIESTYETLKENGVELLGEPNKMEWGTFVQFKDEDENVFLLKG</sequence>
<organism evidence="1 2">
    <name type="scientific">Metabacillus sediminilitoris</name>
    <dbReference type="NCBI Taxonomy" id="2567941"/>
    <lineage>
        <taxon>Bacteria</taxon>
        <taxon>Bacillati</taxon>
        <taxon>Bacillota</taxon>
        <taxon>Bacilli</taxon>
        <taxon>Bacillales</taxon>
        <taxon>Bacillaceae</taxon>
        <taxon>Metabacillus</taxon>
    </lineage>
</organism>
<dbReference type="OrthoDB" id="9803079at2"/>
<name>A0A4S4BR51_9BACI</name>
<dbReference type="PANTHER" id="PTHR36437">
    <property type="entry name" value="GLYOXALASE/BLEOMYCIN RESISTANCE PROTEIN/DIOXYGENASE"/>
    <property type="match status" value="1"/>
</dbReference>
<dbReference type="Proteomes" id="UP000310334">
    <property type="component" value="Unassembled WGS sequence"/>
</dbReference>
<dbReference type="InterPro" id="IPR004360">
    <property type="entry name" value="Glyas_Fos-R_dOase_dom"/>
</dbReference>
<dbReference type="PROSITE" id="PS51819">
    <property type="entry name" value="VOC"/>
    <property type="match status" value="1"/>
</dbReference>
<dbReference type="SUPFAM" id="SSF54593">
    <property type="entry name" value="Glyoxalase/Bleomycin resistance protein/Dihydroxybiphenyl dioxygenase"/>
    <property type="match status" value="1"/>
</dbReference>
<protein>
    <submittedName>
        <fullName evidence="1">VOC family protein</fullName>
    </submittedName>
</protein>
<dbReference type="InterPro" id="IPR037523">
    <property type="entry name" value="VOC_core"/>
</dbReference>
<dbReference type="Gene3D" id="3.10.180.10">
    <property type="entry name" value="2,3-Dihydroxybiphenyl 1,2-Dioxygenase, domain 1"/>
    <property type="match status" value="1"/>
</dbReference>
<proteinExistence type="predicted"/>